<evidence type="ECO:0000259" key="1">
    <source>
        <dbReference type="Pfam" id="PF07883"/>
    </source>
</evidence>
<accession>A0A5R8WJL9</accession>
<dbReference type="Pfam" id="PF07883">
    <property type="entry name" value="Cupin_2"/>
    <property type="match status" value="1"/>
</dbReference>
<dbReference type="PANTHER" id="PTHR36440:SF1">
    <property type="entry name" value="PUTATIVE (AFU_ORTHOLOGUE AFUA_8G07350)-RELATED"/>
    <property type="match status" value="1"/>
</dbReference>
<dbReference type="AlphaFoldDB" id="A0A5R8WJL9"/>
<dbReference type="SUPFAM" id="SSF51182">
    <property type="entry name" value="RmlC-like cupins"/>
    <property type="match status" value="1"/>
</dbReference>
<keyword evidence="3" id="KW-1185">Reference proteome</keyword>
<gene>
    <name evidence="2" type="ORF">FDY95_22345</name>
</gene>
<dbReference type="InterPro" id="IPR011051">
    <property type="entry name" value="RmlC_Cupin_sf"/>
</dbReference>
<dbReference type="InterPro" id="IPR013096">
    <property type="entry name" value="Cupin_2"/>
</dbReference>
<reference evidence="2 3" key="1">
    <citation type="submission" date="2019-05" db="EMBL/GenBank/DDBJ databases">
        <title>Hymenobacter edaphi sp. nov., isolated from abandoned arsenic-contaminated farmland soil.</title>
        <authorList>
            <person name="Nie L."/>
        </authorList>
    </citation>
    <scope>NUCLEOTIDE SEQUENCE [LARGE SCALE GENOMIC DNA]</scope>
    <source>
        <strain evidence="2 3">1-3-3-8</strain>
    </source>
</reference>
<dbReference type="InterPro" id="IPR014710">
    <property type="entry name" value="RmlC-like_jellyroll"/>
</dbReference>
<evidence type="ECO:0000313" key="3">
    <source>
        <dbReference type="Proteomes" id="UP000305517"/>
    </source>
</evidence>
<comment type="caution">
    <text evidence="2">The sequence shown here is derived from an EMBL/GenBank/DDBJ whole genome shotgun (WGS) entry which is preliminary data.</text>
</comment>
<protein>
    <submittedName>
        <fullName evidence="2">Cupin domain-containing protein</fullName>
    </submittedName>
</protein>
<evidence type="ECO:0000313" key="2">
    <source>
        <dbReference type="EMBL" id="TLM88926.1"/>
    </source>
</evidence>
<dbReference type="Gene3D" id="2.60.120.10">
    <property type="entry name" value="Jelly Rolls"/>
    <property type="match status" value="1"/>
</dbReference>
<dbReference type="OrthoDB" id="1423961at2"/>
<dbReference type="EMBL" id="VAJM01000015">
    <property type="protein sequence ID" value="TLM88926.1"/>
    <property type="molecule type" value="Genomic_DNA"/>
</dbReference>
<name>A0A5R8WJL9_9BACT</name>
<dbReference type="InterPro" id="IPR053146">
    <property type="entry name" value="QDO-like"/>
</dbReference>
<proteinExistence type="predicted"/>
<dbReference type="PANTHER" id="PTHR36440">
    <property type="entry name" value="PUTATIVE (AFU_ORTHOLOGUE AFUA_8G07350)-RELATED"/>
    <property type="match status" value="1"/>
</dbReference>
<dbReference type="Proteomes" id="UP000305517">
    <property type="component" value="Unassembled WGS sequence"/>
</dbReference>
<sequence>MEAQCLAANHGPRPGRTGFTAGFLRHLSPAFLLMEHLISSLAGSLRAYQGGFLQLLISPAQTGGQLALLDFTLPQGSEPPRHRHTREDETFYVLEGQVRFEIGDAVVVAEAGQAVFAPRGLDHLFAIQSPQARLLTLITPGEFSGYFLEFSTPIAQAPAQLRAPQGPPLPEVLAQMLASAAGYGVQFA</sequence>
<feature type="domain" description="Cupin type-2" evidence="1">
    <location>
        <begin position="71"/>
        <end position="130"/>
    </location>
</feature>
<organism evidence="2 3">
    <name type="scientific">Hymenobacter jeollabukensis</name>
    <dbReference type="NCBI Taxonomy" id="2025313"/>
    <lineage>
        <taxon>Bacteria</taxon>
        <taxon>Pseudomonadati</taxon>
        <taxon>Bacteroidota</taxon>
        <taxon>Cytophagia</taxon>
        <taxon>Cytophagales</taxon>
        <taxon>Hymenobacteraceae</taxon>
        <taxon>Hymenobacter</taxon>
    </lineage>
</organism>